<evidence type="ECO:0000313" key="3">
    <source>
        <dbReference type="Proteomes" id="UP000243494"/>
    </source>
</evidence>
<evidence type="ECO:0000256" key="1">
    <source>
        <dbReference type="SAM" id="MobiDB-lite"/>
    </source>
</evidence>
<accession>A0A371IPQ0</accession>
<dbReference type="Proteomes" id="UP000243494">
    <property type="component" value="Unassembled WGS sequence"/>
</dbReference>
<proteinExistence type="predicted"/>
<protein>
    <submittedName>
        <fullName evidence="2">DNA-binding response regulator</fullName>
    </submittedName>
</protein>
<dbReference type="OrthoDB" id="6008408at2"/>
<dbReference type="RefSeq" id="WP_095406523.1">
    <property type="nucleotide sequence ID" value="NZ_NOJZ02000054.1"/>
</dbReference>
<sequence>MQAIKLQVNDEINIDESRKHLTNLHGYSDGYITIASKNPNYSQWHYKREDLLERTEDIINDINSYVSQNTFYRPQRRIENIKELRAVYIDIDCYNSKYTKDAVKYFLEHDLYSHKIPRPNYLIDSGRGLYYVILIKPVPSMAMPLWYAVQRYLYNVLKKFGADANALDPTRVLRIVGTLNSKSGTCVEVLDEYDYEYSLREIQEEYLPEIIKKDKPKGRPKKMVSLFNEYSLYYARVMDITRVCELRDYDVEGHREVILFLYRYFSACFTEDEDEALRRALELNAMFKKPLPENEVITDTKSATRAYQNKLYKYTNAKLIEILNITLDEQQHLKTIISGKEKYRRCSDEKKAKQKAKRRNENGLTKREQEKKDRLEKIKELQAEGFNQNQIAGQIGISRQAVSKLLKSLDT</sequence>
<comment type="caution">
    <text evidence="2">The sequence shown here is derived from an EMBL/GenBank/DDBJ whole genome shotgun (WGS) entry which is preliminary data.</text>
</comment>
<feature type="region of interest" description="Disordered" evidence="1">
    <location>
        <begin position="348"/>
        <end position="373"/>
    </location>
</feature>
<dbReference type="GO" id="GO:0003677">
    <property type="term" value="F:DNA binding"/>
    <property type="evidence" value="ECO:0007669"/>
    <property type="project" value="UniProtKB-KW"/>
</dbReference>
<evidence type="ECO:0000313" key="2">
    <source>
        <dbReference type="EMBL" id="RDY22456.1"/>
    </source>
</evidence>
<organism evidence="2 3">
    <name type="scientific">Romboutsia maritimum</name>
    <dbReference type="NCBI Taxonomy" id="2020948"/>
    <lineage>
        <taxon>Bacteria</taxon>
        <taxon>Bacillati</taxon>
        <taxon>Bacillota</taxon>
        <taxon>Clostridia</taxon>
        <taxon>Peptostreptococcales</taxon>
        <taxon>Peptostreptococcaceae</taxon>
        <taxon>Romboutsia</taxon>
    </lineage>
</organism>
<dbReference type="AlphaFoldDB" id="A0A371IPQ0"/>
<dbReference type="EMBL" id="NOJZ02000054">
    <property type="protein sequence ID" value="RDY22456.1"/>
    <property type="molecule type" value="Genomic_DNA"/>
</dbReference>
<feature type="compositionally biased region" description="Basic and acidic residues" evidence="1">
    <location>
        <begin position="359"/>
        <end position="373"/>
    </location>
</feature>
<reference evidence="2 3" key="1">
    <citation type="journal article" date="2017" name="Genome Announc.">
        <title>Draft Genome Sequence of Romboutsia maritimum sp. nov. Strain CCRI-22766(T), Isolated from Coastal Estuarine Mud.</title>
        <authorList>
            <person name="Maheux A.F."/>
            <person name="Boudreau D.K."/>
            <person name="Berube E."/>
            <person name="Boissinot M."/>
            <person name="Raymond F."/>
            <person name="Brodeur S."/>
            <person name="Corbeil J."/>
            <person name="Brightwell G."/>
            <person name="Broda D."/>
            <person name="Omar R.F."/>
            <person name="Bergeron M.G."/>
        </authorList>
    </citation>
    <scope>NUCLEOTIDE SEQUENCE [LARGE SCALE GENOMIC DNA]</scope>
    <source>
        <strain evidence="2 3">CCRI-22766</strain>
    </source>
</reference>
<keyword evidence="3" id="KW-1185">Reference proteome</keyword>
<dbReference type="Gene3D" id="1.10.10.60">
    <property type="entry name" value="Homeodomain-like"/>
    <property type="match status" value="1"/>
</dbReference>
<gene>
    <name evidence="2" type="ORF">CHF27_013330</name>
</gene>
<name>A0A371IPQ0_9FIRM</name>
<keyword evidence="2" id="KW-0238">DNA-binding</keyword>